<name>A0ACB9C3T9_ARCLA</name>
<gene>
    <name evidence="1" type="ORF">L6452_17535</name>
</gene>
<organism evidence="1 2">
    <name type="scientific">Arctium lappa</name>
    <name type="common">Greater burdock</name>
    <name type="synonym">Lappa major</name>
    <dbReference type="NCBI Taxonomy" id="4217"/>
    <lineage>
        <taxon>Eukaryota</taxon>
        <taxon>Viridiplantae</taxon>
        <taxon>Streptophyta</taxon>
        <taxon>Embryophyta</taxon>
        <taxon>Tracheophyta</taxon>
        <taxon>Spermatophyta</taxon>
        <taxon>Magnoliopsida</taxon>
        <taxon>eudicotyledons</taxon>
        <taxon>Gunneridae</taxon>
        <taxon>Pentapetalae</taxon>
        <taxon>asterids</taxon>
        <taxon>campanulids</taxon>
        <taxon>Asterales</taxon>
        <taxon>Asteraceae</taxon>
        <taxon>Carduoideae</taxon>
        <taxon>Cardueae</taxon>
        <taxon>Arctiinae</taxon>
        <taxon>Arctium</taxon>
    </lineage>
</organism>
<reference evidence="1 2" key="2">
    <citation type="journal article" date="2022" name="Mol. Ecol. Resour.">
        <title>The genomes of chicory, endive, great burdock and yacon provide insights into Asteraceae paleo-polyploidization history and plant inulin production.</title>
        <authorList>
            <person name="Fan W."/>
            <person name="Wang S."/>
            <person name="Wang H."/>
            <person name="Wang A."/>
            <person name="Jiang F."/>
            <person name="Liu H."/>
            <person name="Zhao H."/>
            <person name="Xu D."/>
            <person name="Zhang Y."/>
        </authorList>
    </citation>
    <scope>NUCLEOTIDE SEQUENCE [LARGE SCALE GENOMIC DNA]</scope>
    <source>
        <strain evidence="2">cv. Niubang</strain>
    </source>
</reference>
<dbReference type="EMBL" id="CM042051">
    <property type="protein sequence ID" value="KAI3728890.1"/>
    <property type="molecule type" value="Genomic_DNA"/>
</dbReference>
<evidence type="ECO:0000313" key="2">
    <source>
        <dbReference type="Proteomes" id="UP001055879"/>
    </source>
</evidence>
<dbReference type="Proteomes" id="UP001055879">
    <property type="component" value="Linkage Group LG05"/>
</dbReference>
<protein>
    <submittedName>
        <fullName evidence="1">Uncharacterized protein</fullName>
    </submittedName>
</protein>
<reference evidence="2" key="1">
    <citation type="journal article" date="2022" name="Mol. Ecol. Resour.">
        <title>The genomes of chicory, endive, great burdock and yacon provide insights into Asteraceae palaeo-polyploidization history and plant inulin production.</title>
        <authorList>
            <person name="Fan W."/>
            <person name="Wang S."/>
            <person name="Wang H."/>
            <person name="Wang A."/>
            <person name="Jiang F."/>
            <person name="Liu H."/>
            <person name="Zhao H."/>
            <person name="Xu D."/>
            <person name="Zhang Y."/>
        </authorList>
    </citation>
    <scope>NUCLEOTIDE SEQUENCE [LARGE SCALE GENOMIC DNA]</scope>
    <source>
        <strain evidence="2">cv. Niubang</strain>
    </source>
</reference>
<evidence type="ECO:0000313" key="1">
    <source>
        <dbReference type="EMBL" id="KAI3728890.1"/>
    </source>
</evidence>
<keyword evidence="2" id="KW-1185">Reference proteome</keyword>
<comment type="caution">
    <text evidence="1">The sequence shown here is derived from an EMBL/GenBank/DDBJ whole genome shotgun (WGS) entry which is preliminary data.</text>
</comment>
<accession>A0ACB9C3T9</accession>
<sequence length="102" mass="11397">MFFCSEGCHGSAYLVGKIPHLCWYRGGVGRRVHIFGVTETFESSSGGCGYCVSLSHMEVQEPYYLQQQGAKRDEIVNLVQFLAFSLIKHRSKFGECLLGVVD</sequence>
<proteinExistence type="predicted"/>